<dbReference type="AlphaFoldDB" id="A0A0C2ZEM4"/>
<protein>
    <submittedName>
        <fullName evidence="1">Uncharacterized protein</fullName>
    </submittedName>
</protein>
<evidence type="ECO:0000313" key="1">
    <source>
        <dbReference type="EMBL" id="KIM60173.1"/>
    </source>
</evidence>
<sequence>MNWLLGVSPPGPGFDYKKLKAGPLHKLVGPYLCKKLGLMYDGQTDDEEAQDSVKHLPEIEIKLLHKEIIHILDTNPMKGDVAIVRAMDGTVLRKVADDPEWQKVFQEGEEICQELAATQKKHGTSSLPSRK</sequence>
<dbReference type="Proteomes" id="UP000053989">
    <property type="component" value="Unassembled WGS sequence"/>
</dbReference>
<dbReference type="OrthoDB" id="2686566at2759"/>
<evidence type="ECO:0000313" key="2">
    <source>
        <dbReference type="Proteomes" id="UP000053989"/>
    </source>
</evidence>
<proteinExistence type="predicted"/>
<accession>A0A0C2ZEM4</accession>
<dbReference type="EMBL" id="KN822065">
    <property type="protein sequence ID" value="KIM60173.1"/>
    <property type="molecule type" value="Genomic_DNA"/>
</dbReference>
<name>A0A0C2ZEM4_9AGAM</name>
<dbReference type="HOGENOM" id="CLU_1928833_0_0_1"/>
<organism evidence="1 2">
    <name type="scientific">Scleroderma citrinum Foug A</name>
    <dbReference type="NCBI Taxonomy" id="1036808"/>
    <lineage>
        <taxon>Eukaryota</taxon>
        <taxon>Fungi</taxon>
        <taxon>Dikarya</taxon>
        <taxon>Basidiomycota</taxon>
        <taxon>Agaricomycotina</taxon>
        <taxon>Agaricomycetes</taxon>
        <taxon>Agaricomycetidae</taxon>
        <taxon>Boletales</taxon>
        <taxon>Sclerodermatineae</taxon>
        <taxon>Sclerodermataceae</taxon>
        <taxon>Scleroderma</taxon>
    </lineage>
</organism>
<keyword evidence="2" id="KW-1185">Reference proteome</keyword>
<dbReference type="InParanoid" id="A0A0C2ZEM4"/>
<gene>
    <name evidence="1" type="ORF">SCLCIDRAFT_26819</name>
</gene>
<reference evidence="2" key="2">
    <citation type="submission" date="2015-01" db="EMBL/GenBank/DDBJ databases">
        <title>Evolutionary Origins and Diversification of the Mycorrhizal Mutualists.</title>
        <authorList>
            <consortium name="DOE Joint Genome Institute"/>
            <consortium name="Mycorrhizal Genomics Consortium"/>
            <person name="Kohler A."/>
            <person name="Kuo A."/>
            <person name="Nagy L.G."/>
            <person name="Floudas D."/>
            <person name="Copeland A."/>
            <person name="Barry K.W."/>
            <person name="Cichocki N."/>
            <person name="Veneault-Fourrey C."/>
            <person name="LaButti K."/>
            <person name="Lindquist E.A."/>
            <person name="Lipzen A."/>
            <person name="Lundell T."/>
            <person name="Morin E."/>
            <person name="Murat C."/>
            <person name="Riley R."/>
            <person name="Ohm R."/>
            <person name="Sun H."/>
            <person name="Tunlid A."/>
            <person name="Henrissat B."/>
            <person name="Grigoriev I.V."/>
            <person name="Hibbett D.S."/>
            <person name="Martin F."/>
        </authorList>
    </citation>
    <scope>NUCLEOTIDE SEQUENCE [LARGE SCALE GENOMIC DNA]</scope>
    <source>
        <strain evidence="2">Foug A</strain>
    </source>
</reference>
<reference evidence="1 2" key="1">
    <citation type="submission" date="2014-04" db="EMBL/GenBank/DDBJ databases">
        <authorList>
            <consortium name="DOE Joint Genome Institute"/>
            <person name="Kuo A."/>
            <person name="Kohler A."/>
            <person name="Nagy L.G."/>
            <person name="Floudas D."/>
            <person name="Copeland A."/>
            <person name="Barry K.W."/>
            <person name="Cichocki N."/>
            <person name="Veneault-Fourrey C."/>
            <person name="LaButti K."/>
            <person name="Lindquist E.A."/>
            <person name="Lipzen A."/>
            <person name="Lundell T."/>
            <person name="Morin E."/>
            <person name="Murat C."/>
            <person name="Sun H."/>
            <person name="Tunlid A."/>
            <person name="Henrissat B."/>
            <person name="Grigoriev I.V."/>
            <person name="Hibbett D.S."/>
            <person name="Martin F."/>
            <person name="Nordberg H.P."/>
            <person name="Cantor M.N."/>
            <person name="Hua S.X."/>
        </authorList>
    </citation>
    <scope>NUCLEOTIDE SEQUENCE [LARGE SCALE GENOMIC DNA]</scope>
    <source>
        <strain evidence="1 2">Foug A</strain>
    </source>
</reference>